<dbReference type="AlphaFoldDB" id="A0AAX4HFN3"/>
<gene>
    <name evidence="13" type="ORF">PUMCH_004806</name>
</gene>
<keyword evidence="5" id="KW-0677">Repeat</keyword>
<dbReference type="InterPro" id="IPR023395">
    <property type="entry name" value="MCP_dom_sf"/>
</dbReference>
<comment type="subcellular location">
    <subcellularLocation>
        <location evidence="1">Mitochondrion membrane</location>
        <topology evidence="1">Multi-pass membrane protein</topology>
    </subcellularLocation>
</comment>
<proteinExistence type="inferred from homology"/>
<dbReference type="InterPro" id="IPR050567">
    <property type="entry name" value="Mitochondrial_Carrier"/>
</dbReference>
<dbReference type="EMBL" id="CP138899">
    <property type="protein sequence ID" value="WPK27419.1"/>
    <property type="molecule type" value="Genomic_DNA"/>
</dbReference>
<dbReference type="PANTHER" id="PTHR45624">
    <property type="entry name" value="MITOCHONDRIAL BASIC AMINO ACIDS TRANSPORTER-RELATED"/>
    <property type="match status" value="1"/>
</dbReference>
<keyword evidence="6 12" id="KW-1133">Transmembrane helix</keyword>
<organism evidence="13 14">
    <name type="scientific">Australozyma saopauloensis</name>
    <dbReference type="NCBI Taxonomy" id="291208"/>
    <lineage>
        <taxon>Eukaryota</taxon>
        <taxon>Fungi</taxon>
        <taxon>Dikarya</taxon>
        <taxon>Ascomycota</taxon>
        <taxon>Saccharomycotina</taxon>
        <taxon>Pichiomycetes</taxon>
        <taxon>Metschnikowiaceae</taxon>
        <taxon>Australozyma</taxon>
    </lineage>
</organism>
<dbReference type="GeneID" id="88175866"/>
<evidence type="ECO:0000256" key="11">
    <source>
        <dbReference type="SAM" id="MobiDB-lite"/>
    </source>
</evidence>
<evidence type="ECO:0000313" key="14">
    <source>
        <dbReference type="Proteomes" id="UP001338582"/>
    </source>
</evidence>
<feature type="repeat" description="Solcar" evidence="9">
    <location>
        <begin position="160"/>
        <end position="247"/>
    </location>
</feature>
<feature type="transmembrane region" description="Helical" evidence="12">
    <location>
        <begin position="380"/>
        <end position="398"/>
    </location>
</feature>
<evidence type="ECO:0000256" key="7">
    <source>
        <dbReference type="ARBA" id="ARBA00023128"/>
    </source>
</evidence>
<evidence type="ECO:0000256" key="8">
    <source>
        <dbReference type="ARBA" id="ARBA00023136"/>
    </source>
</evidence>
<keyword evidence="3 10" id="KW-0813">Transport</keyword>
<accession>A0AAX4HFN3</accession>
<name>A0AAX4HFN3_9ASCO</name>
<dbReference type="SUPFAM" id="SSF103506">
    <property type="entry name" value="Mitochondrial carrier"/>
    <property type="match status" value="1"/>
</dbReference>
<dbReference type="Proteomes" id="UP001338582">
    <property type="component" value="Chromosome 6"/>
</dbReference>
<dbReference type="KEGG" id="asau:88175866"/>
<evidence type="ECO:0000256" key="2">
    <source>
        <dbReference type="ARBA" id="ARBA00006375"/>
    </source>
</evidence>
<evidence type="ECO:0000256" key="12">
    <source>
        <dbReference type="SAM" id="Phobius"/>
    </source>
</evidence>
<dbReference type="PANTHER" id="PTHR45624:SF26">
    <property type="entry name" value="CARRIER PROTEIN, PUTATIVE (AFU_ORTHOLOGUE AFUA_1G07710)-RELATED"/>
    <property type="match status" value="1"/>
</dbReference>
<dbReference type="PROSITE" id="PS50920">
    <property type="entry name" value="SOLCAR"/>
    <property type="match status" value="1"/>
</dbReference>
<evidence type="ECO:0000256" key="3">
    <source>
        <dbReference type="ARBA" id="ARBA00022448"/>
    </source>
</evidence>
<keyword evidence="8 9" id="KW-0472">Membrane</keyword>
<comment type="similarity">
    <text evidence="2 10">Belongs to the mitochondrial carrier (TC 2.A.29) family.</text>
</comment>
<dbReference type="RefSeq" id="XP_062879797.1">
    <property type="nucleotide sequence ID" value="XM_063023727.1"/>
</dbReference>
<feature type="region of interest" description="Disordered" evidence="11">
    <location>
        <begin position="1"/>
        <end position="31"/>
    </location>
</feature>
<evidence type="ECO:0000256" key="9">
    <source>
        <dbReference type="PROSITE-ProRule" id="PRU00282"/>
    </source>
</evidence>
<evidence type="ECO:0000256" key="6">
    <source>
        <dbReference type="ARBA" id="ARBA00022989"/>
    </source>
</evidence>
<evidence type="ECO:0000256" key="1">
    <source>
        <dbReference type="ARBA" id="ARBA00004225"/>
    </source>
</evidence>
<evidence type="ECO:0000256" key="4">
    <source>
        <dbReference type="ARBA" id="ARBA00022692"/>
    </source>
</evidence>
<keyword evidence="7" id="KW-0496">Mitochondrion</keyword>
<dbReference type="GO" id="GO:0022857">
    <property type="term" value="F:transmembrane transporter activity"/>
    <property type="evidence" value="ECO:0007669"/>
    <property type="project" value="TreeGrafter"/>
</dbReference>
<feature type="transmembrane region" description="Helical" evidence="12">
    <location>
        <begin position="123"/>
        <end position="144"/>
    </location>
</feature>
<feature type="transmembrane region" description="Helical" evidence="12">
    <location>
        <begin position="298"/>
        <end position="317"/>
    </location>
</feature>
<keyword evidence="14" id="KW-1185">Reference proteome</keyword>
<dbReference type="Gene3D" id="1.50.40.10">
    <property type="entry name" value="Mitochondrial carrier domain"/>
    <property type="match status" value="1"/>
</dbReference>
<reference evidence="13 14" key="1">
    <citation type="submission" date="2023-10" db="EMBL/GenBank/DDBJ databases">
        <title>Draft Genome Sequence of Candida saopaulonensis from a very Premature Infant with Sepsis.</title>
        <authorList>
            <person name="Ning Y."/>
            <person name="Dai R."/>
            <person name="Xiao M."/>
            <person name="Xu Y."/>
            <person name="Yan Q."/>
            <person name="Zhang L."/>
        </authorList>
    </citation>
    <scope>NUCLEOTIDE SEQUENCE [LARGE SCALE GENOMIC DNA]</scope>
    <source>
        <strain evidence="13 14">19XY460</strain>
    </source>
</reference>
<sequence>MSTQYQRVDNGLPSDTVPTDDFAPAKTKDPKEQMASNKAVSLLSAGVRALFLQLQTIYLRTPVKLFRPSRFDYMVYVREQVRLNLDILSKPYRFHTHSGLALLTRVLREKGWKFIPDHILPPLLANLATGVILYATYLTTLDAFDKRRHQGEQKPANGVYSPFDTWRAGLIAGAVQSFVAAPLDAIYSRLTLSDRFEGKHTGYWEYVAHKLKQIGVVGVFAGFGFSLVKESLGFAFYFSTFELVKTRGYNMTYNMIERYRKVKRSVKKTLGFASTEALDPQLLMLEERRLTRILRSTYILLAGASAAVSLLAVQYPLSKVQQIHFGRLELIDELNAVSHHNKNSFLGRFYPHSYIDTYIRVKGIKEKSGLSWIRLAYKGFATNALTMIPATSIGLLVFEIMRTKLTDELEEKAPFEN</sequence>
<protein>
    <recommendedName>
        <fullName evidence="15">Mitochondrial carrier protein</fullName>
    </recommendedName>
</protein>
<keyword evidence="4 9" id="KW-0812">Transmembrane</keyword>
<evidence type="ECO:0000256" key="10">
    <source>
        <dbReference type="RuleBase" id="RU000488"/>
    </source>
</evidence>
<evidence type="ECO:0000256" key="5">
    <source>
        <dbReference type="ARBA" id="ARBA00022737"/>
    </source>
</evidence>
<evidence type="ECO:0000313" key="13">
    <source>
        <dbReference type="EMBL" id="WPK27419.1"/>
    </source>
</evidence>
<evidence type="ECO:0008006" key="15">
    <source>
        <dbReference type="Google" id="ProtNLM"/>
    </source>
</evidence>
<dbReference type="InterPro" id="IPR018108">
    <property type="entry name" value="MCP_transmembrane"/>
</dbReference>
<dbReference type="GO" id="GO:0031966">
    <property type="term" value="C:mitochondrial membrane"/>
    <property type="evidence" value="ECO:0007669"/>
    <property type="project" value="UniProtKB-SubCell"/>
</dbReference>
<dbReference type="Pfam" id="PF00153">
    <property type="entry name" value="Mito_carr"/>
    <property type="match status" value="1"/>
</dbReference>